<keyword evidence="5" id="KW-0547">Nucleotide-binding</keyword>
<dbReference type="InterPro" id="IPR003439">
    <property type="entry name" value="ABC_transporter-like_ATP-bd"/>
</dbReference>
<dbReference type="InterPro" id="IPR027417">
    <property type="entry name" value="P-loop_NTPase"/>
</dbReference>
<protein>
    <submittedName>
        <fullName evidence="9">ATP-binding cassette domain-containing protein</fullName>
    </submittedName>
</protein>
<reference evidence="10" key="1">
    <citation type="journal article" date="2019" name="Int. J. Syst. Evol. Microbiol.">
        <title>The Global Catalogue of Microorganisms (GCM) 10K type strain sequencing project: providing services to taxonomists for standard genome sequencing and annotation.</title>
        <authorList>
            <consortium name="The Broad Institute Genomics Platform"/>
            <consortium name="The Broad Institute Genome Sequencing Center for Infectious Disease"/>
            <person name="Wu L."/>
            <person name="Ma J."/>
        </authorList>
    </citation>
    <scope>NUCLEOTIDE SEQUENCE [LARGE SCALE GENOMIC DNA]</scope>
    <source>
        <strain evidence="10">JCM 11496</strain>
    </source>
</reference>
<evidence type="ECO:0000256" key="3">
    <source>
        <dbReference type="ARBA" id="ARBA00022448"/>
    </source>
</evidence>
<evidence type="ECO:0000256" key="2">
    <source>
        <dbReference type="ARBA" id="ARBA00005417"/>
    </source>
</evidence>
<evidence type="ECO:0000256" key="5">
    <source>
        <dbReference type="ARBA" id="ARBA00022741"/>
    </source>
</evidence>
<name>A0ABW4Q510_9MICC</name>
<accession>A0ABW4Q510</accession>
<evidence type="ECO:0000256" key="7">
    <source>
        <dbReference type="ARBA" id="ARBA00023136"/>
    </source>
</evidence>
<dbReference type="Pfam" id="PF00005">
    <property type="entry name" value="ABC_tran"/>
    <property type="match status" value="1"/>
</dbReference>
<comment type="subcellular location">
    <subcellularLocation>
        <location evidence="1">Cell membrane</location>
        <topology evidence="1">Peripheral membrane protein</topology>
    </subcellularLocation>
</comment>
<dbReference type="InterPro" id="IPR003593">
    <property type="entry name" value="AAA+_ATPase"/>
</dbReference>
<keyword evidence="6 9" id="KW-0067">ATP-binding</keyword>
<evidence type="ECO:0000313" key="10">
    <source>
        <dbReference type="Proteomes" id="UP001597307"/>
    </source>
</evidence>
<dbReference type="RefSeq" id="WP_343877244.1">
    <property type="nucleotide sequence ID" value="NZ_BAAAIJ010000003.1"/>
</dbReference>
<dbReference type="Proteomes" id="UP001597307">
    <property type="component" value="Unassembled WGS sequence"/>
</dbReference>
<dbReference type="PANTHER" id="PTHR43297">
    <property type="entry name" value="OLIGOPEPTIDE TRANSPORT ATP-BINDING PROTEIN APPD"/>
    <property type="match status" value="1"/>
</dbReference>
<dbReference type="EMBL" id="JBHUGA010000003">
    <property type="protein sequence ID" value="MFD1845214.1"/>
    <property type="molecule type" value="Genomic_DNA"/>
</dbReference>
<proteinExistence type="inferred from homology"/>
<dbReference type="Gene3D" id="3.40.50.300">
    <property type="entry name" value="P-loop containing nucleotide triphosphate hydrolases"/>
    <property type="match status" value="1"/>
</dbReference>
<gene>
    <name evidence="9" type="ORF">ACFSFX_01215</name>
</gene>
<dbReference type="PROSITE" id="PS00211">
    <property type="entry name" value="ABC_TRANSPORTER_1"/>
    <property type="match status" value="1"/>
</dbReference>
<evidence type="ECO:0000313" key="9">
    <source>
        <dbReference type="EMBL" id="MFD1845214.1"/>
    </source>
</evidence>
<dbReference type="InterPro" id="IPR017871">
    <property type="entry name" value="ABC_transporter-like_CS"/>
</dbReference>
<comment type="similarity">
    <text evidence="2">Belongs to the ABC transporter superfamily.</text>
</comment>
<dbReference type="InterPro" id="IPR050388">
    <property type="entry name" value="ABC_Ni/Peptide_Import"/>
</dbReference>
<sequence length="257" mass="26665">MSLVVKDLSIRVGSQHLVRGVSLSIDRGDVVALLGPSGSGKSLTAASLSGSLPGSAMVRGHLEVDGQATPLGDRTRAGIAAIRQDSLTSLHPLVRIDRQLVPVLLRSGEASTRAGALARAELMLEEVGFAAPTQVLRSFPMELSGGQRQRICIVQALACRASYLIADEPTTALDGVSQQLVLSAFRTAAEAGAGILLITHDVVAASSLCSRAVILDAGSVVDQGSFSHLASRAAHPIARSLTWAAHQTTTQDKHTAA</sequence>
<evidence type="ECO:0000259" key="8">
    <source>
        <dbReference type="PROSITE" id="PS50893"/>
    </source>
</evidence>
<dbReference type="SMART" id="SM00382">
    <property type="entry name" value="AAA"/>
    <property type="match status" value="1"/>
</dbReference>
<organism evidence="9 10">
    <name type="scientific">Arthrobacter flavus</name>
    <dbReference type="NCBI Taxonomy" id="95172"/>
    <lineage>
        <taxon>Bacteria</taxon>
        <taxon>Bacillati</taxon>
        <taxon>Actinomycetota</taxon>
        <taxon>Actinomycetes</taxon>
        <taxon>Micrococcales</taxon>
        <taxon>Micrococcaceae</taxon>
        <taxon>Arthrobacter</taxon>
    </lineage>
</organism>
<keyword evidence="7" id="KW-0472">Membrane</keyword>
<evidence type="ECO:0000256" key="4">
    <source>
        <dbReference type="ARBA" id="ARBA00022475"/>
    </source>
</evidence>
<dbReference type="SUPFAM" id="SSF52540">
    <property type="entry name" value="P-loop containing nucleoside triphosphate hydrolases"/>
    <property type="match status" value="1"/>
</dbReference>
<keyword evidence="10" id="KW-1185">Reference proteome</keyword>
<keyword evidence="3" id="KW-0813">Transport</keyword>
<dbReference type="GO" id="GO:0005524">
    <property type="term" value="F:ATP binding"/>
    <property type="evidence" value="ECO:0007669"/>
    <property type="project" value="UniProtKB-KW"/>
</dbReference>
<evidence type="ECO:0000256" key="6">
    <source>
        <dbReference type="ARBA" id="ARBA00022840"/>
    </source>
</evidence>
<evidence type="ECO:0000256" key="1">
    <source>
        <dbReference type="ARBA" id="ARBA00004202"/>
    </source>
</evidence>
<dbReference type="PROSITE" id="PS50893">
    <property type="entry name" value="ABC_TRANSPORTER_2"/>
    <property type="match status" value="1"/>
</dbReference>
<feature type="domain" description="ABC transporter" evidence="8">
    <location>
        <begin position="3"/>
        <end position="242"/>
    </location>
</feature>
<comment type="caution">
    <text evidence="9">The sequence shown here is derived from an EMBL/GenBank/DDBJ whole genome shotgun (WGS) entry which is preliminary data.</text>
</comment>
<dbReference type="PANTHER" id="PTHR43297:SF2">
    <property type="entry name" value="DIPEPTIDE TRANSPORT ATP-BINDING PROTEIN DPPD"/>
    <property type="match status" value="1"/>
</dbReference>
<keyword evidence="4" id="KW-1003">Cell membrane</keyword>